<feature type="chain" id="PRO_5042288332" evidence="3">
    <location>
        <begin position="22"/>
        <end position="384"/>
    </location>
</feature>
<dbReference type="GO" id="GO:0003677">
    <property type="term" value="F:DNA binding"/>
    <property type="evidence" value="ECO:0007669"/>
    <property type="project" value="UniProtKB-KW"/>
</dbReference>
<gene>
    <name evidence="4" type="ORF">CYMTET_21865</name>
</gene>
<evidence type="ECO:0000256" key="2">
    <source>
        <dbReference type="SAM" id="MobiDB-lite"/>
    </source>
</evidence>
<keyword evidence="5" id="KW-1185">Reference proteome</keyword>
<name>A0AAE0G1I6_9CHLO</name>
<sequence>MVVHQALITFILFFAFARVEVHLPAGSGHSAAPQNFSAGPEPAASSSSPKLTNSRVAPRTLRERRRGELGVSRFTELAVQMQEQALKETTRGNYGPKSKKFKDFCEDEGREWLPTSEETVRLYLALVLDRGGIPATSLRPHLLAYHEDMGFPGPAKGRSVSRAVKGMWWQHRRTVNEDQLARALRGELAPEDIVRPPEEAVVEAKAVLAEVAAVAVALRMRATTTTARTLEVAGGSCAVPPEEPESSQEAPAGAGEVPVMILGPAVEVDMAPVVETEIESEVTLVEHARAELEGEVPTSGLASERCHVVWGLSLYTRRGFTFLAASSGRKMIPLPHQVLEDLTVLEGVDWDDWMVCPVRWEELDQDFGPFTVDSLLPGASVGGQ</sequence>
<dbReference type="Gene3D" id="1.10.150.130">
    <property type="match status" value="1"/>
</dbReference>
<dbReference type="SUPFAM" id="SSF47823">
    <property type="entry name" value="lambda integrase-like, N-terminal domain"/>
    <property type="match status" value="1"/>
</dbReference>
<feature type="compositionally biased region" description="Low complexity" evidence="2">
    <location>
        <begin position="37"/>
        <end position="49"/>
    </location>
</feature>
<dbReference type="InterPro" id="IPR010998">
    <property type="entry name" value="Integrase_recombinase_N"/>
</dbReference>
<keyword evidence="3" id="KW-0732">Signal</keyword>
<comment type="caution">
    <text evidence="4">The sequence shown here is derived from an EMBL/GenBank/DDBJ whole genome shotgun (WGS) entry which is preliminary data.</text>
</comment>
<feature type="signal peptide" evidence="3">
    <location>
        <begin position="1"/>
        <end position="21"/>
    </location>
</feature>
<evidence type="ECO:0000256" key="1">
    <source>
        <dbReference type="ARBA" id="ARBA00023125"/>
    </source>
</evidence>
<dbReference type="EMBL" id="LGRX02010791">
    <property type="protein sequence ID" value="KAK3269697.1"/>
    <property type="molecule type" value="Genomic_DNA"/>
</dbReference>
<evidence type="ECO:0000313" key="5">
    <source>
        <dbReference type="Proteomes" id="UP001190700"/>
    </source>
</evidence>
<evidence type="ECO:0000313" key="4">
    <source>
        <dbReference type="EMBL" id="KAK3269697.1"/>
    </source>
</evidence>
<proteinExistence type="predicted"/>
<feature type="region of interest" description="Disordered" evidence="2">
    <location>
        <begin position="31"/>
        <end position="62"/>
    </location>
</feature>
<dbReference type="AlphaFoldDB" id="A0AAE0G1I6"/>
<evidence type="ECO:0000256" key="3">
    <source>
        <dbReference type="SAM" id="SignalP"/>
    </source>
</evidence>
<organism evidence="4 5">
    <name type="scientific">Cymbomonas tetramitiformis</name>
    <dbReference type="NCBI Taxonomy" id="36881"/>
    <lineage>
        <taxon>Eukaryota</taxon>
        <taxon>Viridiplantae</taxon>
        <taxon>Chlorophyta</taxon>
        <taxon>Pyramimonadophyceae</taxon>
        <taxon>Pyramimonadales</taxon>
        <taxon>Pyramimonadaceae</taxon>
        <taxon>Cymbomonas</taxon>
    </lineage>
</organism>
<keyword evidence="1" id="KW-0238">DNA-binding</keyword>
<accession>A0AAE0G1I6</accession>
<protein>
    <submittedName>
        <fullName evidence="4">Uncharacterized protein</fullName>
    </submittedName>
</protein>
<reference evidence="4 5" key="1">
    <citation type="journal article" date="2015" name="Genome Biol. Evol.">
        <title>Comparative Genomics of a Bacterivorous Green Alga Reveals Evolutionary Causalities and Consequences of Phago-Mixotrophic Mode of Nutrition.</title>
        <authorList>
            <person name="Burns J.A."/>
            <person name="Paasch A."/>
            <person name="Narechania A."/>
            <person name="Kim E."/>
        </authorList>
    </citation>
    <scope>NUCLEOTIDE SEQUENCE [LARGE SCALE GENOMIC DNA]</scope>
    <source>
        <strain evidence="4 5">PLY_AMNH</strain>
    </source>
</reference>
<dbReference type="Proteomes" id="UP001190700">
    <property type="component" value="Unassembled WGS sequence"/>
</dbReference>